<evidence type="ECO:0000313" key="2">
    <source>
        <dbReference type="EMBL" id="KAG7588217.1"/>
    </source>
</evidence>
<dbReference type="PANTHER" id="PTHR24414:SF184">
    <property type="entry name" value="GALACTOSE OXIDASE_KELCH REPEAT SUPERFAMILY PROTEIN"/>
    <property type="match status" value="1"/>
</dbReference>
<comment type="caution">
    <text evidence="2">The sequence shown here is derived from an EMBL/GenBank/DDBJ whole genome shotgun (WGS) entry which is preliminary data.</text>
</comment>
<dbReference type="Pfam" id="PF25210">
    <property type="entry name" value="Kelch_FKB95"/>
    <property type="match status" value="1"/>
</dbReference>
<dbReference type="CDD" id="cd22152">
    <property type="entry name" value="F-box_AtAFR-like"/>
    <property type="match status" value="1"/>
</dbReference>
<dbReference type="Proteomes" id="UP000694251">
    <property type="component" value="Chromosome 7"/>
</dbReference>
<accession>A0A8T2BLE4</accession>
<evidence type="ECO:0000313" key="3">
    <source>
        <dbReference type="Proteomes" id="UP000694251"/>
    </source>
</evidence>
<dbReference type="Pfam" id="PF00646">
    <property type="entry name" value="F-box"/>
    <property type="match status" value="1"/>
</dbReference>
<dbReference type="AlphaFoldDB" id="A0A8T2BLE4"/>
<proteinExistence type="predicted"/>
<protein>
    <submittedName>
        <fullName evidence="2">Kelch-type beta propeller</fullName>
    </submittedName>
</protein>
<sequence>MKDEEPPQKKNKLPIEPPTLNLSLPEDLIVSILARVSRLYYPTLSLLSKRFRSLLTSPELYQTRSLLGRTDNCLYVCLRFSRTDRIPRWFMLCRRPNQILTNDTKKKKKKKKKNKSSGYVLATIPIHHSPPAHGSGLVAVGSNIYNIGGSIYDSPSSNVSILDCWSHTWLKAPSMHVERDYPSANFLDEKIYVTGGCYKHYNPSNWMEVFDLKTKTWEPVLSRVGIYKRLTLYRCHDETHNVVVDGKLYIIGDKGVAYNPKDGTWNSLESEMELGLIWSSSCVIENVLYYYYYGEEIKWYDTKARSWRNLNGMQKLPKFARHANVRLADYGGKMALFWDKFVASGGGRGYENRMIWCAMISLERRRSSEEIWGKVEWFDAVLPHPIPVDYVFEYVGAVNV</sequence>
<dbReference type="InterPro" id="IPR057499">
    <property type="entry name" value="Kelch_FKB95"/>
</dbReference>
<evidence type="ECO:0000259" key="1">
    <source>
        <dbReference type="PROSITE" id="PS50181"/>
    </source>
</evidence>
<dbReference type="SMART" id="SM00256">
    <property type="entry name" value="FBOX"/>
    <property type="match status" value="1"/>
</dbReference>
<name>A0A8T2BLE4_ARASU</name>
<organism evidence="2 3">
    <name type="scientific">Arabidopsis suecica</name>
    <name type="common">Swedish thale-cress</name>
    <name type="synonym">Cardaminopsis suecica</name>
    <dbReference type="NCBI Taxonomy" id="45249"/>
    <lineage>
        <taxon>Eukaryota</taxon>
        <taxon>Viridiplantae</taxon>
        <taxon>Streptophyta</taxon>
        <taxon>Embryophyta</taxon>
        <taxon>Tracheophyta</taxon>
        <taxon>Spermatophyta</taxon>
        <taxon>Magnoliopsida</taxon>
        <taxon>eudicotyledons</taxon>
        <taxon>Gunneridae</taxon>
        <taxon>Pentapetalae</taxon>
        <taxon>rosids</taxon>
        <taxon>malvids</taxon>
        <taxon>Brassicales</taxon>
        <taxon>Brassicaceae</taxon>
        <taxon>Camelineae</taxon>
        <taxon>Arabidopsis</taxon>
    </lineage>
</organism>
<reference evidence="2 3" key="1">
    <citation type="submission" date="2020-12" db="EMBL/GenBank/DDBJ databases">
        <title>Concerted genomic and epigenomic changes stabilize Arabidopsis allopolyploids.</title>
        <authorList>
            <person name="Chen Z."/>
        </authorList>
    </citation>
    <scope>NUCLEOTIDE SEQUENCE [LARGE SCALE GENOMIC DNA]</scope>
    <source>
        <strain evidence="2">As9502</strain>
        <tissue evidence="2">Leaf</tissue>
    </source>
</reference>
<feature type="domain" description="F-box" evidence="1">
    <location>
        <begin position="18"/>
        <end position="64"/>
    </location>
</feature>
<gene>
    <name evidence="2" type="ORF">ISN44_As07g005580</name>
</gene>
<dbReference type="OrthoDB" id="1073637at2759"/>
<dbReference type="EMBL" id="JAEFBJ010000007">
    <property type="protein sequence ID" value="KAG7588217.1"/>
    <property type="molecule type" value="Genomic_DNA"/>
</dbReference>
<dbReference type="InterPro" id="IPR050354">
    <property type="entry name" value="F-box/kelch-repeat_ARATH"/>
</dbReference>
<keyword evidence="3" id="KW-1185">Reference proteome</keyword>
<dbReference type="InterPro" id="IPR001810">
    <property type="entry name" value="F-box_dom"/>
</dbReference>
<dbReference type="PROSITE" id="PS50181">
    <property type="entry name" value="FBOX"/>
    <property type="match status" value="1"/>
</dbReference>
<dbReference type="PANTHER" id="PTHR24414">
    <property type="entry name" value="F-BOX/KELCH-REPEAT PROTEIN SKIP4"/>
    <property type="match status" value="1"/>
</dbReference>